<dbReference type="PANTHER" id="PTHR21240:SF28">
    <property type="entry name" value="ISO-OROTATE DECARBOXYLASE (EUROFUNG)"/>
    <property type="match status" value="1"/>
</dbReference>
<keyword evidence="3" id="KW-0378">Hydrolase</keyword>
<sequence>MNKKTIDVHHHFYTPEYINELSTVGVVEGGGSQIPQWKPENSLEVMERYGIDVSILSVPMPVWYFKDAKKMSEVVRSLNEFGADTVRKWPSKFGVLATLPLPDVEATLNEINYAFDILHVDGVNLMSNYEGFYLGDPRFEKVFAELDRRKAVVAIHPAVFTGSDIPSSKNAGSPIKTIEPSLFEFIFDTTRAVANLVISGTIKKYPSIKFILSHAGGTVPYVANRIIDRSEIIAFYQKVQSGQIAPPAPEVFQKMLEDAQKESLRQLGSMYYDTTFSVNIHEMSSLQKLVDNSHILLGTDYPLGQEIGMRSNMRDLRSYEGFSEKERYEIETNALILFPRLNG</sequence>
<evidence type="ECO:0000259" key="2">
    <source>
        <dbReference type="Pfam" id="PF04909"/>
    </source>
</evidence>
<reference evidence="3" key="1">
    <citation type="journal article" date="2016" name="MSphere">
        <title>A Phenotypically Silent vanB2 Operon Carried on a Tn1549-Like Element in Clostridium difficile.</title>
        <authorList>
            <person name="Knight D.R."/>
            <person name="Androga G.O."/>
            <person name="Ballard S.A."/>
            <person name="Howden B.P."/>
            <person name="Riley T.V."/>
        </authorList>
    </citation>
    <scope>NUCLEOTIDE SEQUENCE</scope>
    <source>
        <strain evidence="3">AI0499</strain>
    </source>
</reference>
<dbReference type="AlphaFoldDB" id="A0A2Z1UWG1"/>
<evidence type="ECO:0000256" key="1">
    <source>
        <dbReference type="ARBA" id="ARBA00023239"/>
    </source>
</evidence>
<protein>
    <submittedName>
        <fullName evidence="3">Amidohydrolase</fullName>
    </submittedName>
</protein>
<dbReference type="InterPro" id="IPR032466">
    <property type="entry name" value="Metal_Hydrolase"/>
</dbReference>
<dbReference type="SUPFAM" id="SSF51556">
    <property type="entry name" value="Metallo-dependent hydrolases"/>
    <property type="match status" value="1"/>
</dbReference>
<dbReference type="Pfam" id="PF04909">
    <property type="entry name" value="Amidohydro_2"/>
    <property type="match status" value="1"/>
</dbReference>
<dbReference type="GO" id="GO:0016787">
    <property type="term" value="F:hydrolase activity"/>
    <property type="evidence" value="ECO:0007669"/>
    <property type="project" value="UniProtKB-KW"/>
</dbReference>
<organism evidence="3">
    <name type="scientific">Clostridioides difficile</name>
    <name type="common">Peptoclostridium difficile</name>
    <dbReference type="NCBI Taxonomy" id="1496"/>
    <lineage>
        <taxon>Bacteria</taxon>
        <taxon>Bacillati</taxon>
        <taxon>Bacillota</taxon>
        <taxon>Clostridia</taxon>
        <taxon>Peptostreptococcales</taxon>
        <taxon>Peptostreptococcaceae</taxon>
        <taxon>Clostridioides</taxon>
    </lineage>
</organism>
<feature type="domain" description="Amidohydrolase-related" evidence="2">
    <location>
        <begin position="6"/>
        <end position="327"/>
    </location>
</feature>
<dbReference type="InterPro" id="IPR032465">
    <property type="entry name" value="ACMSD"/>
</dbReference>
<dbReference type="GO" id="GO:0016831">
    <property type="term" value="F:carboxy-lyase activity"/>
    <property type="evidence" value="ECO:0007669"/>
    <property type="project" value="InterPro"/>
</dbReference>
<dbReference type="GO" id="GO:0019748">
    <property type="term" value="P:secondary metabolic process"/>
    <property type="evidence" value="ECO:0007669"/>
    <property type="project" value="TreeGrafter"/>
</dbReference>
<evidence type="ECO:0000313" key="3">
    <source>
        <dbReference type="EMBL" id="ANW86171.1"/>
    </source>
</evidence>
<dbReference type="GO" id="GO:0005737">
    <property type="term" value="C:cytoplasm"/>
    <property type="evidence" value="ECO:0007669"/>
    <property type="project" value="TreeGrafter"/>
</dbReference>
<dbReference type="Gene3D" id="3.20.20.140">
    <property type="entry name" value="Metal-dependent hydrolases"/>
    <property type="match status" value="1"/>
</dbReference>
<dbReference type="EMBL" id="KU558763">
    <property type="protein sequence ID" value="ANW86171.1"/>
    <property type="molecule type" value="Genomic_DNA"/>
</dbReference>
<dbReference type="PANTHER" id="PTHR21240">
    <property type="entry name" value="2-AMINO-3-CARBOXYLMUCONATE-6-SEMIALDEHYDE DECARBOXYLASE"/>
    <property type="match status" value="1"/>
</dbReference>
<dbReference type="InterPro" id="IPR006680">
    <property type="entry name" value="Amidohydro-rel"/>
</dbReference>
<accession>A0A2Z1UWG1</accession>
<dbReference type="RefSeq" id="WP_074782612.1">
    <property type="nucleotide sequence ID" value="NZ_CAADAZ010000001.1"/>
</dbReference>
<keyword evidence="1" id="KW-0456">Lyase</keyword>
<name>A0A2Z1UWG1_CLODI</name>
<proteinExistence type="predicted"/>